<gene>
    <name evidence="7" type="ORF">FIBRA_02163</name>
</gene>
<accession>J4I8W8</accession>
<reference evidence="7 8" key="1">
    <citation type="journal article" date="2012" name="Appl. Environ. Microbiol.">
        <title>Short-read sequencing for genomic analysis of the brown rot fungus Fibroporia radiculosa.</title>
        <authorList>
            <person name="Tang J.D."/>
            <person name="Perkins A.D."/>
            <person name="Sonstegard T.S."/>
            <person name="Schroeder S.G."/>
            <person name="Burgess S.C."/>
            <person name="Diehl S.V."/>
        </authorList>
    </citation>
    <scope>NUCLEOTIDE SEQUENCE [LARGE SCALE GENOMIC DNA]</scope>
    <source>
        <strain evidence="7 8">TFFH 294</strain>
    </source>
</reference>
<dbReference type="PANTHER" id="PTHR31465">
    <property type="entry name" value="PROTEIN RTA1-RELATED"/>
    <property type="match status" value="1"/>
</dbReference>
<feature type="transmembrane region" description="Helical" evidence="6">
    <location>
        <begin position="67"/>
        <end position="90"/>
    </location>
</feature>
<evidence type="ECO:0000313" key="7">
    <source>
        <dbReference type="EMBL" id="CCM00136.1"/>
    </source>
</evidence>
<dbReference type="PANTHER" id="PTHR31465:SF11">
    <property type="entry name" value="DOMAIN PROTEIN, PUTATIVE (AFU_ORTHOLOGUE AFUA_3G10770)-RELATED"/>
    <property type="match status" value="1"/>
</dbReference>
<dbReference type="EMBL" id="HE796967">
    <property type="protein sequence ID" value="CCM00136.1"/>
    <property type="molecule type" value="Genomic_DNA"/>
</dbReference>
<feature type="transmembrane region" description="Helical" evidence="6">
    <location>
        <begin position="26"/>
        <end position="46"/>
    </location>
</feature>
<evidence type="ECO:0000256" key="5">
    <source>
        <dbReference type="SAM" id="MobiDB-lite"/>
    </source>
</evidence>
<keyword evidence="2 6" id="KW-0812">Transmembrane</keyword>
<dbReference type="GO" id="GO:0000324">
    <property type="term" value="C:fungal-type vacuole"/>
    <property type="evidence" value="ECO:0007669"/>
    <property type="project" value="TreeGrafter"/>
</dbReference>
<keyword evidence="4 6" id="KW-0472">Membrane</keyword>
<feature type="region of interest" description="Disordered" evidence="5">
    <location>
        <begin position="200"/>
        <end position="220"/>
    </location>
</feature>
<dbReference type="AlphaFoldDB" id="J4I8W8"/>
<feature type="transmembrane region" description="Helical" evidence="6">
    <location>
        <begin position="110"/>
        <end position="128"/>
    </location>
</feature>
<keyword evidence="8" id="KW-1185">Reference proteome</keyword>
<proteinExistence type="predicted"/>
<dbReference type="GeneID" id="24095047"/>
<dbReference type="HOGENOM" id="CLU_033465_6_0_1"/>
<dbReference type="InParanoid" id="J4I8W8"/>
<feature type="transmembrane region" description="Helical" evidence="6">
    <location>
        <begin position="149"/>
        <end position="167"/>
    </location>
</feature>
<dbReference type="OrthoDB" id="3358017at2759"/>
<evidence type="ECO:0000256" key="4">
    <source>
        <dbReference type="ARBA" id="ARBA00023136"/>
    </source>
</evidence>
<evidence type="ECO:0000256" key="6">
    <source>
        <dbReference type="SAM" id="Phobius"/>
    </source>
</evidence>
<protein>
    <recommendedName>
        <fullName evidence="9">RTA1 domain protein</fullName>
    </recommendedName>
</protein>
<name>J4I8W8_9APHY</name>
<dbReference type="InterPro" id="IPR007568">
    <property type="entry name" value="RTA1"/>
</dbReference>
<dbReference type="Pfam" id="PF04479">
    <property type="entry name" value="RTA1"/>
    <property type="match status" value="1"/>
</dbReference>
<evidence type="ECO:0008006" key="9">
    <source>
        <dbReference type="Google" id="ProtNLM"/>
    </source>
</evidence>
<keyword evidence="3 6" id="KW-1133">Transmembrane helix</keyword>
<evidence type="ECO:0000256" key="3">
    <source>
        <dbReference type="ARBA" id="ARBA00022989"/>
    </source>
</evidence>
<dbReference type="STRING" id="599839.J4I8W8"/>
<dbReference type="RefSeq" id="XP_012179419.1">
    <property type="nucleotide sequence ID" value="XM_012324029.1"/>
</dbReference>
<evidence type="ECO:0000256" key="2">
    <source>
        <dbReference type="ARBA" id="ARBA00022692"/>
    </source>
</evidence>
<evidence type="ECO:0000313" key="8">
    <source>
        <dbReference type="Proteomes" id="UP000006352"/>
    </source>
</evidence>
<organism evidence="7 8">
    <name type="scientific">Fibroporia radiculosa</name>
    <dbReference type="NCBI Taxonomy" id="599839"/>
    <lineage>
        <taxon>Eukaryota</taxon>
        <taxon>Fungi</taxon>
        <taxon>Dikarya</taxon>
        <taxon>Basidiomycota</taxon>
        <taxon>Agaricomycotina</taxon>
        <taxon>Agaricomycetes</taxon>
        <taxon>Polyporales</taxon>
        <taxon>Fibroporiaceae</taxon>
        <taxon>Fibroporia</taxon>
    </lineage>
</organism>
<comment type="subcellular location">
    <subcellularLocation>
        <location evidence="1">Membrane</location>
        <topology evidence="1">Multi-pass membrane protein</topology>
    </subcellularLocation>
</comment>
<dbReference type="GO" id="GO:0005886">
    <property type="term" value="C:plasma membrane"/>
    <property type="evidence" value="ECO:0007669"/>
    <property type="project" value="TreeGrafter"/>
</dbReference>
<dbReference type="Proteomes" id="UP000006352">
    <property type="component" value="Unassembled WGS sequence"/>
</dbReference>
<evidence type="ECO:0000256" key="1">
    <source>
        <dbReference type="ARBA" id="ARBA00004141"/>
    </source>
</evidence>
<sequence>MPSEADVKNENSKYDIVSPYGYTPDAWLGVLFIDVISLVVQALGGAEATSSVAQNAKTGSNIMLAGIIFQTIAITIYVLFASEFMFRYIYDRPIRGRVSSPTPYGLDKNMKTMLFALAFSSLCIYLRSWYRMIELADGWNGYIIHTQRYFVIMDALMVTLAMFIMNICHPGRLLGPAKEWKNIVPSNPLDKMEASRVSAESWSQVADDKGMLTNTSAPTS</sequence>